<reference evidence="3" key="1">
    <citation type="submission" date="2016-10" db="EMBL/GenBank/DDBJ databases">
        <authorList>
            <person name="Varghese N."/>
            <person name="Submissions S."/>
        </authorList>
    </citation>
    <scope>NUCLEOTIDE SEQUENCE [LARGE SCALE GENOMIC DNA]</scope>
    <source>
        <strain evidence="3">DSM 18733</strain>
    </source>
</reference>
<protein>
    <submittedName>
        <fullName evidence="2">Uncharacterized protein</fullName>
    </submittedName>
</protein>
<sequence length="59" mass="6662">MSAQKKETAKKDDQVTNKTKMSAATRSKLKGRDESFSDSKHPRKHDTPKISRNPRGFSS</sequence>
<proteinExistence type="predicted"/>
<accession>A0A1H7LYP3</accession>
<dbReference type="EMBL" id="FOAF01000001">
    <property type="protein sequence ID" value="SEL04051.1"/>
    <property type="molecule type" value="Genomic_DNA"/>
</dbReference>
<evidence type="ECO:0000313" key="2">
    <source>
        <dbReference type="EMBL" id="SEL04051.1"/>
    </source>
</evidence>
<evidence type="ECO:0000256" key="1">
    <source>
        <dbReference type="SAM" id="MobiDB-lite"/>
    </source>
</evidence>
<feature type="region of interest" description="Disordered" evidence="1">
    <location>
        <begin position="1"/>
        <end position="59"/>
    </location>
</feature>
<feature type="compositionally biased region" description="Basic and acidic residues" evidence="1">
    <location>
        <begin position="30"/>
        <end position="49"/>
    </location>
</feature>
<dbReference type="Proteomes" id="UP000199421">
    <property type="component" value="Unassembled WGS sequence"/>
</dbReference>
<name>A0A1H7LYP3_OLID1</name>
<keyword evidence="3" id="KW-1185">Reference proteome</keyword>
<feature type="compositionally biased region" description="Polar residues" evidence="1">
    <location>
        <begin position="16"/>
        <end position="25"/>
    </location>
</feature>
<gene>
    <name evidence="2" type="ORF">SAMN05661044_01810</name>
</gene>
<dbReference type="AlphaFoldDB" id="A0A1H7LYP3"/>
<evidence type="ECO:0000313" key="3">
    <source>
        <dbReference type="Proteomes" id="UP000199421"/>
    </source>
</evidence>
<feature type="compositionally biased region" description="Basic and acidic residues" evidence="1">
    <location>
        <begin position="1"/>
        <end position="15"/>
    </location>
</feature>
<dbReference type="RefSeq" id="WP_093322379.1">
    <property type="nucleotide sequence ID" value="NZ_FOAF01000001.1"/>
</dbReference>
<organism evidence="2 3">
    <name type="scientific">Olivibacter domesticus</name>
    <name type="common">Pseudosphingobacterium domesticum</name>
    <dbReference type="NCBI Taxonomy" id="407022"/>
    <lineage>
        <taxon>Bacteria</taxon>
        <taxon>Pseudomonadati</taxon>
        <taxon>Bacteroidota</taxon>
        <taxon>Sphingobacteriia</taxon>
        <taxon>Sphingobacteriales</taxon>
        <taxon>Sphingobacteriaceae</taxon>
        <taxon>Olivibacter</taxon>
    </lineage>
</organism>